<keyword evidence="2" id="KW-1185">Reference proteome</keyword>
<dbReference type="EMBL" id="CP048209">
    <property type="protein sequence ID" value="QHT61916.1"/>
    <property type="molecule type" value="Genomic_DNA"/>
</dbReference>
<dbReference type="Gene3D" id="2.160.10.10">
    <property type="entry name" value="Hexapeptide repeat proteins"/>
    <property type="match status" value="1"/>
</dbReference>
<dbReference type="CDD" id="cd04647">
    <property type="entry name" value="LbH_MAT_like"/>
    <property type="match status" value="1"/>
</dbReference>
<dbReference type="GO" id="GO:0016746">
    <property type="term" value="F:acyltransferase activity"/>
    <property type="evidence" value="ECO:0007669"/>
    <property type="project" value="UniProtKB-KW"/>
</dbReference>
<dbReference type="InterPro" id="IPR011004">
    <property type="entry name" value="Trimer_LpxA-like_sf"/>
</dbReference>
<dbReference type="KEGG" id="plyc:GXP70_19305"/>
<organism evidence="1 2">
    <name type="scientific">Paenibacillus lycopersici</name>
    <dbReference type="NCBI Taxonomy" id="2704462"/>
    <lineage>
        <taxon>Bacteria</taxon>
        <taxon>Bacillati</taxon>
        <taxon>Bacillota</taxon>
        <taxon>Bacilli</taxon>
        <taxon>Bacillales</taxon>
        <taxon>Paenibacillaceae</taxon>
        <taxon>Paenibacillus</taxon>
    </lineage>
</organism>
<dbReference type="AlphaFoldDB" id="A0A6C0FXS7"/>
<name>A0A6C0FXS7_9BACL</name>
<keyword evidence="1" id="KW-0808">Transferase</keyword>
<dbReference type="SUPFAM" id="SSF51161">
    <property type="entry name" value="Trimeric LpxA-like enzymes"/>
    <property type="match status" value="1"/>
</dbReference>
<dbReference type="PANTHER" id="PTHR23416">
    <property type="entry name" value="SIALIC ACID SYNTHASE-RELATED"/>
    <property type="match status" value="1"/>
</dbReference>
<dbReference type="RefSeq" id="WP_162358353.1">
    <property type="nucleotide sequence ID" value="NZ_CP048209.1"/>
</dbReference>
<dbReference type="Pfam" id="PF00132">
    <property type="entry name" value="Hexapep"/>
    <property type="match status" value="1"/>
</dbReference>
<protein>
    <submittedName>
        <fullName evidence="1">Acyltransferase</fullName>
    </submittedName>
</protein>
<dbReference type="InterPro" id="IPR051159">
    <property type="entry name" value="Hexapeptide_acetyltransf"/>
</dbReference>
<keyword evidence="1" id="KW-0012">Acyltransferase</keyword>
<sequence>MRGRDLFVSAKPLLNAVSGMLRLVPKPLLVWAWHLTDLLPELPGIAARYTILKRLARSCGDNVLVGRGVEIRYWERLSIGSNVSIHKQCYVDAYGEVLIEDDVSIAHQTSIVSFQHTWQDPGLPIRDNAVVTGMIWLRRDVWIGCGCRILAGVTIGSRSVVAAGAVVTKNVGSNTVAAGVPAKPVKQLGPELKPQHPRQHG</sequence>
<gene>
    <name evidence="1" type="ORF">GXP70_19305</name>
</gene>
<evidence type="ECO:0000313" key="2">
    <source>
        <dbReference type="Proteomes" id="UP000476064"/>
    </source>
</evidence>
<proteinExistence type="predicted"/>
<dbReference type="InterPro" id="IPR001451">
    <property type="entry name" value="Hexapep"/>
</dbReference>
<reference evidence="1 2" key="1">
    <citation type="submission" date="2020-01" db="EMBL/GenBank/DDBJ databases">
        <title>Paenibacillus sp. nov., isolated from tomato rhizosphere.</title>
        <authorList>
            <person name="Weon H.-Y."/>
            <person name="Lee S.A."/>
        </authorList>
    </citation>
    <scope>NUCLEOTIDE SEQUENCE [LARGE SCALE GENOMIC DNA]</scope>
    <source>
        <strain evidence="1 2">12200R-189</strain>
    </source>
</reference>
<evidence type="ECO:0000313" key="1">
    <source>
        <dbReference type="EMBL" id="QHT61916.1"/>
    </source>
</evidence>
<accession>A0A6C0FXS7</accession>
<dbReference type="Proteomes" id="UP000476064">
    <property type="component" value="Chromosome"/>
</dbReference>